<dbReference type="KEGG" id="dpte:113793563"/>
<dbReference type="AlphaFoldDB" id="A0A6P6Y1N9"/>
<accession>A0A6P6Y1N9</accession>
<keyword evidence="2" id="KW-1185">Reference proteome</keyword>
<dbReference type="InParanoid" id="A0A6P6Y1N9"/>
<name>A0A6P6Y1N9_DERPT</name>
<evidence type="ECO:0000313" key="3">
    <source>
        <dbReference type="RefSeq" id="XP_027199413.1"/>
    </source>
</evidence>
<dbReference type="Proteomes" id="UP000515146">
    <property type="component" value="Unplaced"/>
</dbReference>
<proteinExistence type="predicted"/>
<protein>
    <submittedName>
        <fullName evidence="3">Uncharacterized protein LOC113793563</fullName>
    </submittedName>
</protein>
<keyword evidence="1" id="KW-1133">Transmembrane helix</keyword>
<keyword evidence="1" id="KW-0472">Membrane</keyword>
<evidence type="ECO:0000256" key="1">
    <source>
        <dbReference type="SAM" id="Phobius"/>
    </source>
</evidence>
<feature type="transmembrane region" description="Helical" evidence="1">
    <location>
        <begin position="53"/>
        <end position="72"/>
    </location>
</feature>
<dbReference type="RefSeq" id="XP_027199413.1">
    <property type="nucleotide sequence ID" value="XM_027343612.1"/>
</dbReference>
<evidence type="ECO:0000313" key="2">
    <source>
        <dbReference type="Proteomes" id="UP000515146"/>
    </source>
</evidence>
<organism evidence="2 3">
    <name type="scientific">Dermatophagoides pteronyssinus</name>
    <name type="common">European house dust mite</name>
    <dbReference type="NCBI Taxonomy" id="6956"/>
    <lineage>
        <taxon>Eukaryota</taxon>
        <taxon>Metazoa</taxon>
        <taxon>Ecdysozoa</taxon>
        <taxon>Arthropoda</taxon>
        <taxon>Chelicerata</taxon>
        <taxon>Arachnida</taxon>
        <taxon>Acari</taxon>
        <taxon>Acariformes</taxon>
        <taxon>Sarcoptiformes</taxon>
        <taxon>Astigmata</taxon>
        <taxon>Psoroptidia</taxon>
        <taxon>Analgoidea</taxon>
        <taxon>Pyroglyphidae</taxon>
        <taxon>Dermatophagoidinae</taxon>
        <taxon>Dermatophagoides</taxon>
    </lineage>
</organism>
<dbReference type="OrthoDB" id="6501755at2759"/>
<sequence length="184" mass="20669">MQYLNKHLDISFIEEMFIPSSSINNDKNCILFVFFSKNKNPTMMIKIHNRVKINSSIAIFLFLVSSLSITMAQSNDLFSMIRNFDRYIPVFGSCDRIVYAGVANCMSNFGPSRFSKGSCCASRKYRACIQGLKDGHSFAVARDRCPPRSLSMPVVWAVSDRLIGLPLSSCPKNSCRSNKPSQRG</sequence>
<reference evidence="3" key="1">
    <citation type="submission" date="2025-08" db="UniProtKB">
        <authorList>
            <consortium name="RefSeq"/>
        </authorList>
    </citation>
    <scope>IDENTIFICATION</scope>
    <source>
        <strain evidence="3">Airmid</strain>
    </source>
</reference>
<gene>
    <name evidence="3" type="primary">LOC113793563</name>
</gene>
<keyword evidence="1" id="KW-0812">Transmembrane</keyword>